<dbReference type="PANTHER" id="PTHR34039">
    <property type="entry name" value="UPF0102 PROTEIN YRAN"/>
    <property type="match status" value="1"/>
</dbReference>
<dbReference type="NCBIfam" id="TIGR00252">
    <property type="entry name" value="YraN family protein"/>
    <property type="match status" value="1"/>
</dbReference>
<protein>
    <recommendedName>
        <fullName evidence="2">UPF0102 protein STSP2_03083</fullName>
    </recommendedName>
</protein>
<dbReference type="NCBIfam" id="NF009150">
    <property type="entry name" value="PRK12497.1-3"/>
    <property type="match status" value="1"/>
</dbReference>
<keyword evidence="4" id="KW-1185">Reference proteome</keyword>
<evidence type="ECO:0000313" key="4">
    <source>
        <dbReference type="Proteomes" id="UP000189674"/>
    </source>
</evidence>
<accession>A0A1U9NPP2</accession>
<dbReference type="KEGG" id="alus:STSP2_03083"/>
<dbReference type="InterPro" id="IPR011856">
    <property type="entry name" value="tRNA_endonuc-like_dom_sf"/>
</dbReference>
<comment type="similarity">
    <text evidence="1 2">Belongs to the UPF0102 family.</text>
</comment>
<evidence type="ECO:0000313" key="3">
    <source>
        <dbReference type="EMBL" id="AQT69883.1"/>
    </source>
</evidence>
<gene>
    <name evidence="3" type="ORF">STSP2_03083</name>
</gene>
<dbReference type="Proteomes" id="UP000189674">
    <property type="component" value="Chromosome"/>
</dbReference>
<dbReference type="AlphaFoldDB" id="A0A1U9NPP2"/>
<dbReference type="CDD" id="cd20736">
    <property type="entry name" value="PoNe_Nuclease"/>
    <property type="match status" value="1"/>
</dbReference>
<dbReference type="PANTHER" id="PTHR34039:SF1">
    <property type="entry name" value="UPF0102 PROTEIN YRAN"/>
    <property type="match status" value="1"/>
</dbReference>
<dbReference type="Gene3D" id="3.40.1350.10">
    <property type="match status" value="1"/>
</dbReference>
<dbReference type="HAMAP" id="MF_00048">
    <property type="entry name" value="UPF0102"/>
    <property type="match status" value="1"/>
</dbReference>
<evidence type="ECO:0000256" key="2">
    <source>
        <dbReference type="HAMAP-Rule" id="MF_00048"/>
    </source>
</evidence>
<name>A0A1U9NPP2_9BACT</name>
<evidence type="ECO:0000256" key="1">
    <source>
        <dbReference type="ARBA" id="ARBA00006738"/>
    </source>
</evidence>
<dbReference type="InterPro" id="IPR011335">
    <property type="entry name" value="Restrct_endonuc-II-like"/>
</dbReference>
<proteinExistence type="inferred from homology"/>
<dbReference type="STRING" id="1936003.STSP2_03083"/>
<dbReference type="InterPro" id="IPR003509">
    <property type="entry name" value="UPF0102_YraN-like"/>
</dbReference>
<sequence>MLWFPALRKRLRSNSAKLGKWGEKKSLKFLKNKGLKPITTNFRGRSGEIDLIMSDTDGRIIFVEVKTRASEHKALAHTAVTPRKQKHLIRTARDFCRQYSLNDRPMRFDVIAVVLPATGPAEIRHYENAFRP</sequence>
<dbReference type="EMBL" id="CP019791">
    <property type="protein sequence ID" value="AQT69883.1"/>
    <property type="molecule type" value="Genomic_DNA"/>
</dbReference>
<dbReference type="SUPFAM" id="SSF52980">
    <property type="entry name" value="Restriction endonuclease-like"/>
    <property type="match status" value="1"/>
</dbReference>
<dbReference type="GO" id="GO:0003676">
    <property type="term" value="F:nucleic acid binding"/>
    <property type="evidence" value="ECO:0007669"/>
    <property type="project" value="InterPro"/>
</dbReference>
<dbReference type="RefSeq" id="WP_169853255.1">
    <property type="nucleotide sequence ID" value="NZ_CP019791.1"/>
</dbReference>
<reference evidence="4" key="1">
    <citation type="submission" date="2017-02" db="EMBL/GenBank/DDBJ databases">
        <title>Comparative genomics and description of representatives of a novel lineage of planctomycetes thriving in anoxic sediments.</title>
        <authorList>
            <person name="Spring S."/>
            <person name="Bunk B."/>
            <person name="Sproer C."/>
        </authorList>
    </citation>
    <scope>NUCLEOTIDE SEQUENCE [LARGE SCALE GENOMIC DNA]</scope>
    <source>
        <strain evidence="4">ST-NAGAB-D1</strain>
    </source>
</reference>
<organism evidence="3 4">
    <name type="scientific">Anaerohalosphaera lusitana</name>
    <dbReference type="NCBI Taxonomy" id="1936003"/>
    <lineage>
        <taxon>Bacteria</taxon>
        <taxon>Pseudomonadati</taxon>
        <taxon>Planctomycetota</taxon>
        <taxon>Phycisphaerae</taxon>
        <taxon>Sedimentisphaerales</taxon>
        <taxon>Anaerohalosphaeraceae</taxon>
        <taxon>Anaerohalosphaera</taxon>
    </lineage>
</organism>
<dbReference type="Pfam" id="PF02021">
    <property type="entry name" value="UPF0102"/>
    <property type="match status" value="1"/>
</dbReference>